<reference evidence="3" key="1">
    <citation type="submission" date="2025-08" db="UniProtKB">
        <authorList>
            <consortium name="Ensembl"/>
        </authorList>
    </citation>
    <scope>IDENTIFICATION</scope>
</reference>
<dbReference type="Pfam" id="PF02437">
    <property type="entry name" value="Ski_Sno_DHD"/>
    <property type="match status" value="1"/>
</dbReference>
<dbReference type="PANTHER" id="PTHR23187:SF4">
    <property type="entry name" value="SKI_DACH DOMAIN-CONTAINING PROTEIN 1"/>
    <property type="match status" value="1"/>
</dbReference>
<accession>A0A3Q3D6I7</accession>
<dbReference type="OMA" id="HENTGWH"/>
<dbReference type="AlphaFoldDB" id="A0A3Q3D6I7"/>
<dbReference type="SUPFAM" id="SSF46955">
    <property type="entry name" value="Putative DNA-binding domain"/>
    <property type="match status" value="1"/>
</dbReference>
<feature type="region of interest" description="Disordered" evidence="1">
    <location>
        <begin position="295"/>
        <end position="391"/>
    </location>
</feature>
<feature type="compositionally biased region" description="Basic and acidic residues" evidence="1">
    <location>
        <begin position="238"/>
        <end position="247"/>
    </location>
</feature>
<feature type="region of interest" description="Disordered" evidence="1">
    <location>
        <begin position="221"/>
        <end position="266"/>
    </location>
</feature>
<dbReference type="InterPro" id="IPR052119">
    <property type="entry name" value="ElonginBC-PRC2_ViralRestrict"/>
</dbReference>
<dbReference type="Ensembl" id="ENSHCOT00000007575.1">
    <property type="protein sequence ID" value="ENSHCOP00000004124.1"/>
    <property type="gene ID" value="ENSHCOG00000005520.1"/>
</dbReference>
<organism evidence="3 4">
    <name type="scientific">Hippocampus comes</name>
    <name type="common">Tiger tail seahorse</name>
    <dbReference type="NCBI Taxonomy" id="109280"/>
    <lineage>
        <taxon>Eukaryota</taxon>
        <taxon>Metazoa</taxon>
        <taxon>Chordata</taxon>
        <taxon>Craniata</taxon>
        <taxon>Vertebrata</taxon>
        <taxon>Euteleostomi</taxon>
        <taxon>Actinopterygii</taxon>
        <taxon>Neopterygii</taxon>
        <taxon>Teleostei</taxon>
        <taxon>Neoteleostei</taxon>
        <taxon>Acanthomorphata</taxon>
        <taxon>Syngnathiaria</taxon>
        <taxon>Syngnathiformes</taxon>
        <taxon>Syngnathoidei</taxon>
        <taxon>Syngnathidae</taxon>
        <taxon>Hippocampus</taxon>
    </lineage>
</organism>
<dbReference type="InterPro" id="IPR003380">
    <property type="entry name" value="SKI/SNO/DAC"/>
</dbReference>
<evidence type="ECO:0000313" key="3">
    <source>
        <dbReference type="Ensembl" id="ENSHCOP00000004124.1"/>
    </source>
</evidence>
<dbReference type="CDD" id="cd21082">
    <property type="entry name" value="DHD_SKIDA1"/>
    <property type="match status" value="1"/>
</dbReference>
<name>A0A3Q3D6I7_HIPCM</name>
<dbReference type="InterPro" id="IPR009061">
    <property type="entry name" value="DNA-bd_dom_put_sf"/>
</dbReference>
<feature type="compositionally biased region" description="Basic residues" evidence="1">
    <location>
        <begin position="248"/>
        <end position="257"/>
    </location>
</feature>
<dbReference type="Gene3D" id="3.10.260.20">
    <property type="entry name" value="Ski"/>
    <property type="match status" value="1"/>
</dbReference>
<evidence type="ECO:0000256" key="1">
    <source>
        <dbReference type="SAM" id="MobiDB-lite"/>
    </source>
</evidence>
<dbReference type="PANTHER" id="PTHR23187">
    <property type="entry name" value="FLJ44216 PROTEIN-RELATED"/>
    <property type="match status" value="1"/>
</dbReference>
<proteinExistence type="predicted"/>
<protein>
    <recommendedName>
        <fullName evidence="2">SKI/SNO/DAC domain-containing protein</fullName>
    </recommendedName>
</protein>
<feature type="compositionally biased region" description="Low complexity" evidence="1">
    <location>
        <begin position="298"/>
        <end position="309"/>
    </location>
</feature>
<keyword evidence="4" id="KW-1185">Reference proteome</keyword>
<feature type="compositionally biased region" description="Low complexity" evidence="1">
    <location>
        <begin position="356"/>
        <end position="365"/>
    </location>
</feature>
<sequence>MGDLECGFEEMQGVRLGYLLIQGKQMFALSQVFTELLKNIPRTTVHKRMDHLNVKKHHCDLGELRKLKAINSIAFHAAKCTLISREDVEALYFSCKTERVLKSGHGKSKAASRSAGDGLASAGLLHADAQLWQKKVWLSLHGVQDKARRGRREPCDSKLPHFYHKSHGRGCRSATKPTRRHFKNYETAKLQGNRVTFSQKHSFFRSAPAAALQSAMAAQSRLSRAAGDLHHKRKRRRDGGGGRDGPRHPWRSRHRQHVPPVLLVQPRSSVTHRAAFGAFQLSPDFYLHRHHLEPSFPESSDTESSTYSDRAYPDSDFGSGFSTSSSSEEEEEDEDETQSETTEVSTDEEEEESSSHSDSSSVSSRVSERRRLAGLSTRLPPSTRSRMQRGLRGGCAVRLGRSRKKNQSIHASLKSLSAGCALLGGKNSRICQHAYIIVIIEVASKHHLMNRLVLLELH</sequence>
<feature type="domain" description="SKI/SNO/DAC" evidence="2">
    <location>
        <begin position="6"/>
        <end position="95"/>
    </location>
</feature>
<evidence type="ECO:0000313" key="4">
    <source>
        <dbReference type="Proteomes" id="UP000264820"/>
    </source>
</evidence>
<dbReference type="InterPro" id="IPR037000">
    <property type="entry name" value="Ski_DNA-bd_sf"/>
</dbReference>
<dbReference type="Proteomes" id="UP000264820">
    <property type="component" value="Unplaced"/>
</dbReference>
<evidence type="ECO:0000259" key="2">
    <source>
        <dbReference type="Pfam" id="PF02437"/>
    </source>
</evidence>
<dbReference type="STRING" id="109280.ENSHCOP00000004124"/>
<dbReference type="GeneTree" id="ENSGT00940000153451"/>
<reference evidence="3" key="2">
    <citation type="submission" date="2025-09" db="UniProtKB">
        <authorList>
            <consortium name="Ensembl"/>
        </authorList>
    </citation>
    <scope>IDENTIFICATION</scope>
</reference>
<feature type="compositionally biased region" description="Acidic residues" evidence="1">
    <location>
        <begin position="327"/>
        <end position="338"/>
    </location>
</feature>